<dbReference type="Pfam" id="PF06429">
    <property type="entry name" value="Flg_bbr_C"/>
    <property type="match status" value="1"/>
</dbReference>
<dbReference type="OrthoDB" id="8578401at2"/>
<dbReference type="RefSeq" id="WP_042727953.1">
    <property type="nucleotide sequence ID" value="NZ_JXNZ01000005.1"/>
</dbReference>
<dbReference type="Gene3D" id="2.60.98.20">
    <property type="entry name" value="Flagellar hook protein FlgE"/>
    <property type="match status" value="1"/>
</dbReference>
<evidence type="ECO:0000256" key="1">
    <source>
        <dbReference type="ARBA" id="ARBA00004117"/>
    </source>
</evidence>
<feature type="domain" description="Flagellar basal-body/hook protein C-terminal" evidence="6">
    <location>
        <begin position="343"/>
        <end position="385"/>
    </location>
</feature>
<dbReference type="GO" id="GO:0009424">
    <property type="term" value="C:bacterial-type flagellum hook"/>
    <property type="evidence" value="ECO:0007669"/>
    <property type="project" value="TreeGrafter"/>
</dbReference>
<evidence type="ECO:0000259" key="8">
    <source>
        <dbReference type="Pfam" id="PF22692"/>
    </source>
</evidence>
<evidence type="ECO:0000256" key="2">
    <source>
        <dbReference type="ARBA" id="ARBA00009677"/>
    </source>
</evidence>
<dbReference type="InterPro" id="IPR012836">
    <property type="entry name" value="FlgF"/>
</dbReference>
<dbReference type="GO" id="GO:0030694">
    <property type="term" value="C:bacterial-type flagellum basal body, rod"/>
    <property type="evidence" value="ECO:0007669"/>
    <property type="project" value="UniProtKB-UniRule"/>
</dbReference>
<dbReference type="SUPFAM" id="SSF117143">
    <property type="entry name" value="Flagellar hook protein flgE"/>
    <property type="match status" value="1"/>
</dbReference>
<dbReference type="Pfam" id="PF00460">
    <property type="entry name" value="Flg_bb_rod"/>
    <property type="match status" value="1"/>
</dbReference>
<dbReference type="InterPro" id="IPR037925">
    <property type="entry name" value="FlgE/F/G-like"/>
</dbReference>
<dbReference type="NCBIfam" id="TIGR02490">
    <property type="entry name" value="flgF"/>
    <property type="match status" value="1"/>
</dbReference>
<protein>
    <recommendedName>
        <fullName evidence="4">Flagellar basal-body rod protein FlgF</fullName>
    </recommendedName>
</protein>
<evidence type="ECO:0000259" key="5">
    <source>
        <dbReference type="Pfam" id="PF00460"/>
    </source>
</evidence>
<organism evidence="9 10">
    <name type="scientific">Pseudomonas fluorescens</name>
    <dbReference type="NCBI Taxonomy" id="294"/>
    <lineage>
        <taxon>Bacteria</taxon>
        <taxon>Pseudomonadati</taxon>
        <taxon>Pseudomonadota</taxon>
        <taxon>Gammaproteobacteria</taxon>
        <taxon>Pseudomonadales</taxon>
        <taxon>Pseudomonadaceae</taxon>
        <taxon>Pseudomonas</taxon>
    </lineage>
</organism>
<feature type="domain" description="Flagellar hook protein FlgE/F/G-like D1" evidence="8">
    <location>
        <begin position="78"/>
        <end position="123"/>
    </location>
</feature>
<sequence length="392" mass="41245">MLQAFFNGMSGLFSFSKGLDNVSNNVSNMNTPGYRGSDTFYRAVNGQDGQSFGSGIAGTEVRIKPGENRQTGNNTNVAINGAGYFVLRDEQGALSYTRAGQFEVDKDGYLVDTISQRRVAGIDSAGNLLDINIQGQRTLPPKATTRVEMVGALARSGPTEASHQISSIQVFDATGASHALTVKFVPQVTPVNSWSATVSDASGAQLVTGTIAFGTDGSPVAGFNSLSVPLSVNGVVQNILLDFGTPGSFNLATQVASGPSHTLGARVVDGSAVAGLNTFTFDERGILNFSYANGEKRSANQLALADFADESALIAGANSLYHTPSSMQAEFGRAGEKQFGRIQGGYLELSNVDLAQEFGDILIIQRGYQASSRVMTVSNEMLEQLYNGTRGG</sequence>
<comment type="similarity">
    <text evidence="2 4">Belongs to the flagella basal body rod proteins family.</text>
</comment>
<evidence type="ECO:0000313" key="10">
    <source>
        <dbReference type="Proteomes" id="UP000032101"/>
    </source>
</evidence>
<evidence type="ECO:0000256" key="3">
    <source>
        <dbReference type="ARBA" id="ARBA00023143"/>
    </source>
</evidence>
<evidence type="ECO:0000259" key="7">
    <source>
        <dbReference type="Pfam" id="PF07559"/>
    </source>
</evidence>
<keyword evidence="9" id="KW-0966">Cell projection</keyword>
<evidence type="ECO:0000259" key="6">
    <source>
        <dbReference type="Pfam" id="PF06429"/>
    </source>
</evidence>
<dbReference type="Pfam" id="PF07559">
    <property type="entry name" value="FlgE_D2"/>
    <property type="match status" value="1"/>
</dbReference>
<dbReference type="InterPro" id="IPR053967">
    <property type="entry name" value="LlgE_F_G-like_D1"/>
</dbReference>
<name>A0A0D0PFX3_PSEFL</name>
<dbReference type="InterPro" id="IPR020013">
    <property type="entry name" value="Flagellar_FlgE/F/G"/>
</dbReference>
<dbReference type="AlphaFoldDB" id="A0A0D0PFX3"/>
<comment type="caution">
    <text evidence="9">The sequence shown here is derived from an EMBL/GenBank/DDBJ whole genome shotgun (WGS) entry which is preliminary data.</text>
</comment>
<dbReference type="Pfam" id="PF22692">
    <property type="entry name" value="LlgE_F_G_D1"/>
    <property type="match status" value="1"/>
</dbReference>
<comment type="subunit">
    <text evidence="4">The basal body constitutes a major portion of the flagellar organelle and consists of five rings (E,L,P,S, and M) mounted on a central rod. The rod consists of about 26 subunits of FlgG in the distal portion, and FlgB, FlgC and FlgF are thought to build up the proximal portion of the rod with about 6 subunits each.</text>
</comment>
<feature type="domain" description="Flagellar basal body rod protein N-terminal" evidence="5">
    <location>
        <begin position="7"/>
        <end position="35"/>
    </location>
</feature>
<evidence type="ECO:0000313" key="9">
    <source>
        <dbReference type="EMBL" id="KIQ61289.1"/>
    </source>
</evidence>
<dbReference type="GO" id="GO:0071978">
    <property type="term" value="P:bacterial-type flagellum-dependent swarming motility"/>
    <property type="evidence" value="ECO:0007669"/>
    <property type="project" value="TreeGrafter"/>
</dbReference>
<comment type="subcellular location">
    <subcellularLocation>
        <location evidence="1 4">Bacterial flagellum basal body</location>
    </subcellularLocation>
</comment>
<dbReference type="InterPro" id="IPR010930">
    <property type="entry name" value="Flg_bb/hook_C_dom"/>
</dbReference>
<accession>A0A0D0PFX3</accession>
<dbReference type="InterPro" id="IPR011491">
    <property type="entry name" value="FlgE_D2"/>
</dbReference>
<dbReference type="EMBL" id="JXNZ01000005">
    <property type="protein sequence ID" value="KIQ61289.1"/>
    <property type="molecule type" value="Genomic_DNA"/>
</dbReference>
<dbReference type="PANTHER" id="PTHR30435">
    <property type="entry name" value="FLAGELLAR PROTEIN"/>
    <property type="match status" value="1"/>
</dbReference>
<dbReference type="InterPro" id="IPR037058">
    <property type="entry name" value="Falgellar_hook_FlgE_sf"/>
</dbReference>
<dbReference type="NCBIfam" id="TIGR03506">
    <property type="entry name" value="FlgEFG_subfam"/>
    <property type="match status" value="1"/>
</dbReference>
<dbReference type="InterPro" id="IPR001444">
    <property type="entry name" value="Flag_bb_rod_N"/>
</dbReference>
<keyword evidence="3 4" id="KW-0975">Bacterial flagellum</keyword>
<reference evidence="9 10" key="1">
    <citation type="submission" date="2015-01" db="EMBL/GenBank/DDBJ databases">
        <title>Draft Genome Sequence of the Biocontrol and Plant Growth-Promoting Rhizobacteria (PGPR) Pseudomonas fluorescens UM270.</title>
        <authorList>
            <person name="Hernandez-Salmeron J.E."/>
            <person name="Santoyo G."/>
            <person name="Moreno-Hagelsieb G."/>
            <person name="Hernandez-Leon R."/>
        </authorList>
    </citation>
    <scope>NUCLEOTIDE SEQUENCE [LARGE SCALE GENOMIC DNA]</scope>
    <source>
        <strain evidence="9 10">UM270</strain>
    </source>
</reference>
<dbReference type="PANTHER" id="PTHR30435:SF1">
    <property type="entry name" value="FLAGELLAR HOOK PROTEIN FLGE"/>
    <property type="match status" value="1"/>
</dbReference>
<dbReference type="GO" id="GO:0005829">
    <property type="term" value="C:cytosol"/>
    <property type="evidence" value="ECO:0007669"/>
    <property type="project" value="TreeGrafter"/>
</dbReference>
<dbReference type="PATRIC" id="fig|294.124.peg.187"/>
<proteinExistence type="inferred from homology"/>
<gene>
    <name evidence="9" type="ORF">RL74_00920</name>
</gene>
<feature type="domain" description="Flagellar hook protein FlgE D2" evidence="7">
    <location>
        <begin position="164"/>
        <end position="257"/>
    </location>
</feature>
<evidence type="ECO:0000256" key="4">
    <source>
        <dbReference type="RuleBase" id="RU362116"/>
    </source>
</evidence>
<keyword evidence="9" id="KW-0969">Cilium</keyword>
<dbReference type="Proteomes" id="UP000032101">
    <property type="component" value="Unassembled WGS sequence"/>
</dbReference>
<keyword evidence="9" id="KW-0282">Flagellum</keyword>